<keyword evidence="1" id="KW-1133">Transmembrane helix</keyword>
<reference evidence="2 3" key="1">
    <citation type="journal article" date="2015" name="Genome Announc.">
        <title>Complete Genome Sequence of the Novel Leech Symbiont Mucinivorans hirudinis M3T.</title>
        <authorList>
            <person name="Nelson M.C."/>
            <person name="Bomar L."/>
            <person name="Graf J."/>
        </authorList>
    </citation>
    <scope>NUCLEOTIDE SEQUENCE [LARGE SCALE GENOMIC DNA]</scope>
    <source>
        <strain evidence="3">M3</strain>
    </source>
</reference>
<evidence type="ECO:0000313" key="3">
    <source>
        <dbReference type="Proteomes" id="UP000027616"/>
    </source>
</evidence>
<name>A0A060RCS1_9BACT</name>
<dbReference type="AlphaFoldDB" id="A0A060RCS1"/>
<dbReference type="EMBL" id="HG934468">
    <property type="protein sequence ID" value="CDN31628.1"/>
    <property type="molecule type" value="Genomic_DNA"/>
</dbReference>
<feature type="transmembrane region" description="Helical" evidence="1">
    <location>
        <begin position="67"/>
        <end position="85"/>
    </location>
</feature>
<keyword evidence="3" id="KW-1185">Reference proteome</keyword>
<protein>
    <submittedName>
        <fullName evidence="2">Uncharacterized protein</fullName>
    </submittedName>
</protein>
<sequence length="115" mass="13064">MRRKELRKIFSVLLVALFASYWASLTLFSHTHTYDWGRITHSHPYLPTASHSHTTLALNTIDSLSNLIFLVAAVVASPFLLKCAVFRDDPSQERIITFYIPLSSLRAPPVSLTRH</sequence>
<feature type="transmembrane region" description="Helical" evidence="1">
    <location>
        <begin position="9"/>
        <end position="28"/>
    </location>
</feature>
<evidence type="ECO:0000313" key="2">
    <source>
        <dbReference type="EMBL" id="CDN31628.1"/>
    </source>
</evidence>
<organism evidence="2 3">
    <name type="scientific">Mucinivorans hirudinis</name>
    <dbReference type="NCBI Taxonomy" id="1433126"/>
    <lineage>
        <taxon>Bacteria</taxon>
        <taxon>Pseudomonadati</taxon>
        <taxon>Bacteroidota</taxon>
        <taxon>Bacteroidia</taxon>
        <taxon>Bacteroidales</taxon>
        <taxon>Rikenellaceae</taxon>
        <taxon>Mucinivorans</taxon>
    </lineage>
</organism>
<accession>A0A060RCS1</accession>
<dbReference type="HOGENOM" id="CLU_142698_1_0_10"/>
<keyword evidence="1" id="KW-0812">Transmembrane</keyword>
<dbReference type="Proteomes" id="UP000027616">
    <property type="component" value="Chromosome I"/>
</dbReference>
<keyword evidence="1" id="KW-0472">Membrane</keyword>
<dbReference type="KEGG" id="rbc:BN938_1541"/>
<proteinExistence type="predicted"/>
<dbReference type="eggNOG" id="ENOG502ZKY4">
    <property type="taxonomic scope" value="Bacteria"/>
</dbReference>
<gene>
    <name evidence="2" type="ORF">BN938_1541</name>
</gene>
<evidence type="ECO:0000256" key="1">
    <source>
        <dbReference type="SAM" id="Phobius"/>
    </source>
</evidence>